<dbReference type="Gene3D" id="3.30.1340.30">
    <property type="match status" value="1"/>
</dbReference>
<dbReference type="Pfam" id="PF04972">
    <property type="entry name" value="BON"/>
    <property type="match status" value="1"/>
</dbReference>
<protein>
    <submittedName>
        <fullName evidence="3">BON domain-containing protein</fullName>
    </submittedName>
</protein>
<accession>A0A1H2PIL0</accession>
<evidence type="ECO:0000313" key="4">
    <source>
        <dbReference type="Proteomes" id="UP000243719"/>
    </source>
</evidence>
<feature type="domain" description="BON" evidence="2">
    <location>
        <begin position="8"/>
        <end position="76"/>
    </location>
</feature>
<dbReference type="AlphaFoldDB" id="A0A1H2PIL0"/>
<proteinExistence type="predicted"/>
<dbReference type="OrthoDB" id="8963247at2"/>
<keyword evidence="4" id="KW-1185">Reference proteome</keyword>
<gene>
    <name evidence="3" type="ORF">SAMN05216551_1013</name>
</gene>
<reference evidence="4" key="1">
    <citation type="submission" date="2016-09" db="EMBL/GenBank/DDBJ databases">
        <authorList>
            <person name="Varghese N."/>
            <person name="Submissions S."/>
        </authorList>
    </citation>
    <scope>NUCLEOTIDE SEQUENCE [LARGE SCALE GENOMIC DNA]</scope>
    <source>
        <strain evidence="4">JS23</strain>
    </source>
</reference>
<evidence type="ECO:0000256" key="1">
    <source>
        <dbReference type="SAM" id="MobiDB-lite"/>
    </source>
</evidence>
<name>A0A1H2PIL0_9BURK</name>
<evidence type="ECO:0000259" key="2">
    <source>
        <dbReference type="PROSITE" id="PS50914"/>
    </source>
</evidence>
<organism evidence="3 4">
    <name type="scientific">Chitinasiproducens palmae</name>
    <dbReference type="NCBI Taxonomy" id="1770053"/>
    <lineage>
        <taxon>Bacteria</taxon>
        <taxon>Pseudomonadati</taxon>
        <taxon>Pseudomonadota</taxon>
        <taxon>Betaproteobacteria</taxon>
        <taxon>Burkholderiales</taxon>
        <taxon>Burkholderiaceae</taxon>
        <taxon>Chitinasiproducens</taxon>
    </lineage>
</organism>
<dbReference type="RefSeq" id="WP_091903343.1">
    <property type="nucleotide sequence ID" value="NZ_FNLO01000001.1"/>
</dbReference>
<evidence type="ECO:0000313" key="3">
    <source>
        <dbReference type="EMBL" id="SDV46018.1"/>
    </source>
</evidence>
<dbReference type="STRING" id="1770053.SAMN05216551_1013"/>
<dbReference type="EMBL" id="FNLO01000001">
    <property type="protein sequence ID" value="SDV46018.1"/>
    <property type="molecule type" value="Genomic_DNA"/>
</dbReference>
<feature type="region of interest" description="Disordered" evidence="1">
    <location>
        <begin position="84"/>
        <end position="110"/>
    </location>
</feature>
<sequence>MNDSLSTDDASITEMLNERLTRRLDLDTDDVTVSVTDGTVRLTGTVPLRRMLHPITQIAEGCPGVAAVENLIDVDTPNATAALGEARGDEPATIEPFEEEPGERQINHEI</sequence>
<dbReference type="InterPro" id="IPR007055">
    <property type="entry name" value="BON_dom"/>
</dbReference>
<dbReference type="PROSITE" id="PS50914">
    <property type="entry name" value="BON"/>
    <property type="match status" value="1"/>
</dbReference>
<dbReference type="Proteomes" id="UP000243719">
    <property type="component" value="Unassembled WGS sequence"/>
</dbReference>